<dbReference type="Proteomes" id="UP000018948">
    <property type="component" value="Unassembled WGS sequence"/>
</dbReference>
<dbReference type="EMBL" id="ANIY01001869">
    <property type="protein sequence ID" value="ETP44487.1"/>
    <property type="molecule type" value="Genomic_DNA"/>
</dbReference>
<reference evidence="1 2" key="1">
    <citation type="submission" date="2013-11" db="EMBL/GenBank/DDBJ databases">
        <title>The Genome Sequence of Phytophthora parasitica P10297.</title>
        <authorList>
            <consortium name="The Broad Institute Genomics Platform"/>
            <person name="Russ C."/>
            <person name="Tyler B."/>
            <person name="Panabieres F."/>
            <person name="Shan W."/>
            <person name="Tripathy S."/>
            <person name="Grunwald N."/>
            <person name="Machado M."/>
            <person name="Johnson C.S."/>
            <person name="Walker B."/>
            <person name="Young S.K."/>
            <person name="Zeng Q."/>
            <person name="Gargeya S."/>
            <person name="Fitzgerald M."/>
            <person name="Haas B."/>
            <person name="Abouelleil A."/>
            <person name="Allen A.W."/>
            <person name="Alvarado L."/>
            <person name="Arachchi H.M."/>
            <person name="Berlin A.M."/>
            <person name="Chapman S.B."/>
            <person name="Gainer-Dewar J."/>
            <person name="Goldberg J."/>
            <person name="Griggs A."/>
            <person name="Gujja S."/>
            <person name="Hansen M."/>
            <person name="Howarth C."/>
            <person name="Imamovic A."/>
            <person name="Ireland A."/>
            <person name="Larimer J."/>
            <person name="McCowan C."/>
            <person name="Murphy C."/>
            <person name="Pearson M."/>
            <person name="Poon T.W."/>
            <person name="Priest M."/>
            <person name="Roberts A."/>
            <person name="Saif S."/>
            <person name="Shea T."/>
            <person name="Sisk P."/>
            <person name="Sykes S."/>
            <person name="Wortman J."/>
            <person name="Nusbaum C."/>
            <person name="Birren B."/>
        </authorList>
    </citation>
    <scope>NUCLEOTIDE SEQUENCE [LARGE SCALE GENOMIC DNA]</scope>
    <source>
        <strain evidence="1 2">P10297</strain>
    </source>
</reference>
<protein>
    <submittedName>
        <fullName evidence="1">Uncharacterized protein</fullName>
    </submittedName>
</protein>
<proteinExistence type="predicted"/>
<comment type="caution">
    <text evidence="1">The sequence shown here is derived from an EMBL/GenBank/DDBJ whole genome shotgun (WGS) entry which is preliminary data.</text>
</comment>
<organism evidence="1 2">
    <name type="scientific">Phytophthora nicotianae P10297</name>
    <dbReference type="NCBI Taxonomy" id="1317064"/>
    <lineage>
        <taxon>Eukaryota</taxon>
        <taxon>Sar</taxon>
        <taxon>Stramenopiles</taxon>
        <taxon>Oomycota</taxon>
        <taxon>Peronosporomycetes</taxon>
        <taxon>Peronosporales</taxon>
        <taxon>Peronosporaceae</taxon>
        <taxon>Phytophthora</taxon>
    </lineage>
</organism>
<dbReference type="AlphaFoldDB" id="W2ZAT5"/>
<evidence type="ECO:0000313" key="2">
    <source>
        <dbReference type="Proteomes" id="UP000018948"/>
    </source>
</evidence>
<sequence>MAYLLPVMQANLNQTPVRSLASKCPMELFLALPPASSLDVISRAEASDLLTEINPECVGDSLES</sequence>
<dbReference type="OrthoDB" id="92412at2759"/>
<name>W2ZAT5_PHYNI</name>
<evidence type="ECO:0000313" key="1">
    <source>
        <dbReference type="EMBL" id="ETP44487.1"/>
    </source>
</evidence>
<gene>
    <name evidence="1" type="ORF">F442_08908</name>
</gene>
<accession>W2ZAT5</accession>